<comment type="caution">
    <text evidence="7">The sequence shown here is derived from an EMBL/GenBank/DDBJ whole genome shotgun (WGS) entry which is preliminary data.</text>
</comment>
<comment type="subcellular location">
    <subcellularLocation>
        <location evidence="1">Membrane</location>
        <topology evidence="1">Multi-pass membrane protein</topology>
    </subcellularLocation>
</comment>
<feature type="transmembrane region" description="Helical" evidence="6">
    <location>
        <begin position="140"/>
        <end position="162"/>
    </location>
</feature>
<protein>
    <recommendedName>
        <fullName evidence="9">Amino acid permease</fullName>
    </recommendedName>
</protein>
<name>A0A5N5UW95_MYCPH</name>
<evidence type="ECO:0000256" key="1">
    <source>
        <dbReference type="ARBA" id="ARBA00004141"/>
    </source>
</evidence>
<feature type="transmembrane region" description="Helical" evidence="6">
    <location>
        <begin position="281"/>
        <end position="302"/>
    </location>
</feature>
<sequence length="324" mass="34524">MAIVEIVFTAAVALLLLGGVLFFFKSGGFGLLVDNHGVNGDNSIAIPWQDYVFAATAPIFSLMGWEASADLAEETKDPRRSAPRAMFRAVAVCAAAGLIVMAIFIAAIPTSVPDALEHPNMMFWIVESHFERVTAVILELIAYASLLGCIVANVAVATRLVYSVSRDGLLPFSEKFGKVSPGWQTPVNASIALWLMCLAVQVVGAGNIFRITSMAVIAYYLTYALTMLGVIVGHKMGRIPEPPKGAGYFGLGKALVPVASIGFLWAMAVVTLYLTPAENHYIIGYFAIALGMGAALTGYAWWALKSGKAKVPVTEVTEEVSARA</sequence>
<dbReference type="AlphaFoldDB" id="A0A5N5UW95"/>
<evidence type="ECO:0000256" key="2">
    <source>
        <dbReference type="ARBA" id="ARBA00022448"/>
    </source>
</evidence>
<keyword evidence="2" id="KW-0813">Transport</keyword>
<evidence type="ECO:0000313" key="8">
    <source>
        <dbReference type="Proteomes" id="UP000325690"/>
    </source>
</evidence>
<dbReference type="GO" id="GO:0022857">
    <property type="term" value="F:transmembrane transporter activity"/>
    <property type="evidence" value="ECO:0007669"/>
    <property type="project" value="InterPro"/>
</dbReference>
<reference evidence="7 8" key="1">
    <citation type="submission" date="2012-10" db="EMBL/GenBank/DDBJ databases">
        <title>The draft sequence of the Mycobacterium pheli genome.</title>
        <authorList>
            <person name="Pettersson B.M.F."/>
            <person name="Das S."/>
            <person name="Dasgupta S."/>
            <person name="Bhattacharya A."/>
            <person name="Kirsebom L.A."/>
        </authorList>
    </citation>
    <scope>NUCLEOTIDE SEQUENCE [LARGE SCALE GENOMIC DNA]</scope>
    <source>
        <strain evidence="7 8">CCUG 21000</strain>
    </source>
</reference>
<feature type="transmembrane region" description="Helical" evidence="6">
    <location>
        <begin position="6"/>
        <end position="24"/>
    </location>
</feature>
<evidence type="ECO:0000256" key="5">
    <source>
        <dbReference type="ARBA" id="ARBA00023136"/>
    </source>
</evidence>
<gene>
    <name evidence="7" type="ORF">MPHL21000_17510</name>
</gene>
<evidence type="ECO:0000313" key="7">
    <source>
        <dbReference type="EMBL" id="KAB7753875.1"/>
    </source>
</evidence>
<feature type="transmembrane region" description="Helical" evidence="6">
    <location>
        <begin position="85"/>
        <end position="108"/>
    </location>
</feature>
<evidence type="ECO:0000256" key="4">
    <source>
        <dbReference type="ARBA" id="ARBA00022989"/>
    </source>
</evidence>
<dbReference type="RefSeq" id="WP_157888647.1">
    <property type="nucleotide sequence ID" value="NZ_ANBO01000003.1"/>
</dbReference>
<dbReference type="Gene3D" id="1.20.1740.10">
    <property type="entry name" value="Amino acid/polyamine transporter I"/>
    <property type="match status" value="1"/>
</dbReference>
<dbReference type="InterPro" id="IPR002293">
    <property type="entry name" value="AA/rel_permease1"/>
</dbReference>
<dbReference type="PANTHER" id="PTHR45649:SF26">
    <property type="entry name" value="OS04G0435100 PROTEIN"/>
    <property type="match status" value="1"/>
</dbReference>
<accession>A0A5N5UW95</accession>
<keyword evidence="8" id="KW-1185">Reference proteome</keyword>
<dbReference type="Proteomes" id="UP000325690">
    <property type="component" value="Unassembled WGS sequence"/>
</dbReference>
<feature type="transmembrane region" description="Helical" evidence="6">
    <location>
        <begin position="208"/>
        <end position="233"/>
    </location>
</feature>
<feature type="transmembrane region" description="Helical" evidence="6">
    <location>
        <begin position="183"/>
        <end position="202"/>
    </location>
</feature>
<keyword evidence="5 6" id="KW-0472">Membrane</keyword>
<proteinExistence type="predicted"/>
<dbReference type="GO" id="GO:0016020">
    <property type="term" value="C:membrane"/>
    <property type="evidence" value="ECO:0007669"/>
    <property type="project" value="UniProtKB-SubCell"/>
</dbReference>
<keyword evidence="4 6" id="KW-1133">Transmembrane helix</keyword>
<evidence type="ECO:0008006" key="9">
    <source>
        <dbReference type="Google" id="ProtNLM"/>
    </source>
</evidence>
<dbReference type="Pfam" id="PF13520">
    <property type="entry name" value="AA_permease_2"/>
    <property type="match status" value="1"/>
</dbReference>
<dbReference type="PANTHER" id="PTHR45649">
    <property type="entry name" value="AMINO-ACID PERMEASE BAT1"/>
    <property type="match status" value="1"/>
</dbReference>
<dbReference type="GeneID" id="74305546"/>
<feature type="transmembrane region" description="Helical" evidence="6">
    <location>
        <begin position="254"/>
        <end position="275"/>
    </location>
</feature>
<keyword evidence="3 6" id="KW-0812">Transmembrane</keyword>
<organism evidence="7 8">
    <name type="scientific">Mycolicibacterium phlei DSM 43239 = CCUG 21000</name>
    <dbReference type="NCBI Taxonomy" id="1226750"/>
    <lineage>
        <taxon>Bacteria</taxon>
        <taxon>Bacillati</taxon>
        <taxon>Actinomycetota</taxon>
        <taxon>Actinomycetes</taxon>
        <taxon>Mycobacteriales</taxon>
        <taxon>Mycobacteriaceae</taxon>
        <taxon>Mycolicibacterium</taxon>
    </lineage>
</organism>
<evidence type="ECO:0000256" key="3">
    <source>
        <dbReference type="ARBA" id="ARBA00022692"/>
    </source>
</evidence>
<evidence type="ECO:0000256" key="6">
    <source>
        <dbReference type="SAM" id="Phobius"/>
    </source>
</evidence>
<dbReference type="EMBL" id="ANBP01000027">
    <property type="protein sequence ID" value="KAB7753875.1"/>
    <property type="molecule type" value="Genomic_DNA"/>
</dbReference>